<dbReference type="GO" id="GO:0017171">
    <property type="term" value="F:serine hydrolase activity"/>
    <property type="evidence" value="ECO:0007669"/>
    <property type="project" value="TreeGrafter"/>
</dbReference>
<dbReference type="InterPro" id="IPR029058">
    <property type="entry name" value="AB_hydrolase_fold"/>
</dbReference>
<dbReference type="PANTHER" id="PTHR20908">
    <property type="entry name" value="LD15586P"/>
    <property type="match status" value="1"/>
</dbReference>
<dbReference type="Gene3D" id="3.40.50.1820">
    <property type="entry name" value="alpha/beta hydrolase"/>
    <property type="match status" value="1"/>
</dbReference>
<dbReference type="SUPFAM" id="SSF53474">
    <property type="entry name" value="alpha/beta-Hydrolases"/>
    <property type="match status" value="1"/>
</dbReference>
<reference evidence="2" key="1">
    <citation type="submission" date="2024-04" db="EMBL/GenBank/DDBJ databases">
        <title>Salinicola lusitanus LLJ914,a marine bacterium isolated from the Okinawa Trough.</title>
        <authorList>
            <person name="Li J."/>
        </authorList>
    </citation>
    <scope>NUCLEOTIDE SEQUENCE [LARGE SCALE GENOMIC DNA]</scope>
</reference>
<dbReference type="EMBL" id="JBBPFD010000017">
    <property type="protein sequence ID" value="KAK7890997.1"/>
    <property type="molecule type" value="Genomic_DNA"/>
</dbReference>
<evidence type="ECO:0000313" key="2">
    <source>
        <dbReference type="Proteomes" id="UP001460270"/>
    </source>
</evidence>
<proteinExistence type="predicted"/>
<dbReference type="InterPro" id="IPR008547">
    <property type="entry name" value="DUF829_TMEM53"/>
</dbReference>
<comment type="caution">
    <text evidence="1">The sequence shown here is derived from an EMBL/GenBank/DDBJ whole genome shotgun (WGS) entry which is preliminary data.</text>
</comment>
<organism evidence="1 2">
    <name type="scientific">Mugilogobius chulae</name>
    <name type="common">yellowstripe goby</name>
    <dbReference type="NCBI Taxonomy" id="88201"/>
    <lineage>
        <taxon>Eukaryota</taxon>
        <taxon>Metazoa</taxon>
        <taxon>Chordata</taxon>
        <taxon>Craniata</taxon>
        <taxon>Vertebrata</taxon>
        <taxon>Euteleostomi</taxon>
        <taxon>Actinopterygii</taxon>
        <taxon>Neopterygii</taxon>
        <taxon>Teleostei</taxon>
        <taxon>Neoteleostei</taxon>
        <taxon>Acanthomorphata</taxon>
        <taxon>Gobiaria</taxon>
        <taxon>Gobiiformes</taxon>
        <taxon>Gobioidei</taxon>
        <taxon>Gobiidae</taxon>
        <taxon>Gobionellinae</taxon>
        <taxon>Mugilogobius</taxon>
    </lineage>
</organism>
<evidence type="ECO:0000313" key="1">
    <source>
        <dbReference type="EMBL" id="KAK7890997.1"/>
    </source>
</evidence>
<keyword evidence="2" id="KW-1185">Reference proteome</keyword>
<dbReference type="PANTHER" id="PTHR20908:SF4">
    <property type="entry name" value="SI:DKEY-5I3.5"/>
    <property type="match status" value="1"/>
</dbReference>
<dbReference type="Pfam" id="PF05705">
    <property type="entry name" value="DUF829"/>
    <property type="match status" value="1"/>
</dbReference>
<name>A0AAW0N7E8_9GOBI</name>
<accession>A0AAW0N7E8</accession>
<sequence>MFARSILRRGISTQRLSKNMTLYVNELAPVAASTTTATPTEETTPRPLLLMLPWLGSRPQSVAKYCDIYFRTGLDVLVVTSEISHFMWPRWGLDHSKRVLDLLQSEPFVSRPLLIHAFSIGAYTFAQLLIHVSNDVQRYESLTRRIKGQVYDSIVAGSLEHMATGVAKTMFPRFESLVKQTSLIYFGLFKHQTVDYFNTGIDTFWNNPVKAPALLFYCKNDALSDWETVDQIKDYWTENGINVTGKRWEESTHAGHLKRHPQEYLNTINAFLHSVNVGRLQAKL</sequence>
<gene>
    <name evidence="1" type="ORF">WMY93_022960</name>
</gene>
<protein>
    <submittedName>
        <fullName evidence="1">Uncharacterized protein</fullName>
    </submittedName>
</protein>
<dbReference type="AlphaFoldDB" id="A0AAW0N7E8"/>
<dbReference type="Proteomes" id="UP001460270">
    <property type="component" value="Unassembled WGS sequence"/>
</dbReference>